<dbReference type="Proteomes" id="UP000325577">
    <property type="component" value="Linkage Group LG11"/>
</dbReference>
<gene>
    <name evidence="1" type="ORF">F0562_022443</name>
</gene>
<dbReference type="PANTHER" id="PTHR35317:SF23">
    <property type="entry name" value="OS04G0629600 PROTEIN"/>
    <property type="match status" value="1"/>
</dbReference>
<dbReference type="PANTHER" id="PTHR35317">
    <property type="entry name" value="OS04G0629600 PROTEIN"/>
    <property type="match status" value="1"/>
</dbReference>
<dbReference type="OrthoDB" id="1929566at2759"/>
<evidence type="ECO:0008006" key="3">
    <source>
        <dbReference type="Google" id="ProtNLM"/>
    </source>
</evidence>
<dbReference type="EMBL" id="CM018034">
    <property type="protein sequence ID" value="KAA8544431.1"/>
    <property type="molecule type" value="Genomic_DNA"/>
</dbReference>
<accession>A0A5J5BT60</accession>
<dbReference type="AlphaFoldDB" id="A0A5J5BT60"/>
<protein>
    <recommendedName>
        <fullName evidence="3">CCHC-type domain-containing protein</fullName>
    </recommendedName>
</protein>
<keyword evidence="2" id="KW-1185">Reference proteome</keyword>
<evidence type="ECO:0000313" key="2">
    <source>
        <dbReference type="Proteomes" id="UP000325577"/>
    </source>
</evidence>
<sequence>MQVVKLANFSDIRCDIPELKGDNYKVWKERVFLHLGWMDIDYAIKKDEPPALTDTSIAADITLYERWERSNRLNMMFIKTRISASIRGSVDQHEKVRDLLKAIDDQFVTSDKALASTLIMKFSSLRLTSVKGVRKHITQIRDIVAQLKKLEVEMSESFLVLYILNTLPHQYGPFKISYNTHKDKWSINELMTMCVQEERRLVMEQGESAMLATRGKGKSQANQKGKGKILPQAGIKKDSNYFFCKKKGHMKKECTKFQKWLADKGFAKPKEASEK</sequence>
<reference evidence="1 2" key="1">
    <citation type="submission" date="2019-09" db="EMBL/GenBank/DDBJ databases">
        <title>A chromosome-level genome assembly of the Chinese tupelo Nyssa sinensis.</title>
        <authorList>
            <person name="Yang X."/>
            <person name="Kang M."/>
            <person name="Yang Y."/>
            <person name="Xiong H."/>
            <person name="Wang M."/>
            <person name="Zhang Z."/>
            <person name="Wang Z."/>
            <person name="Wu H."/>
            <person name="Ma T."/>
            <person name="Liu J."/>
            <person name="Xi Z."/>
        </authorList>
    </citation>
    <scope>NUCLEOTIDE SEQUENCE [LARGE SCALE GENOMIC DNA]</scope>
    <source>
        <strain evidence="1">J267</strain>
        <tissue evidence="1">Leaf</tissue>
    </source>
</reference>
<dbReference type="Pfam" id="PF14223">
    <property type="entry name" value="Retrotran_gag_2"/>
    <property type="match status" value="1"/>
</dbReference>
<proteinExistence type="predicted"/>
<organism evidence="1 2">
    <name type="scientific">Nyssa sinensis</name>
    <dbReference type="NCBI Taxonomy" id="561372"/>
    <lineage>
        <taxon>Eukaryota</taxon>
        <taxon>Viridiplantae</taxon>
        <taxon>Streptophyta</taxon>
        <taxon>Embryophyta</taxon>
        <taxon>Tracheophyta</taxon>
        <taxon>Spermatophyta</taxon>
        <taxon>Magnoliopsida</taxon>
        <taxon>eudicotyledons</taxon>
        <taxon>Gunneridae</taxon>
        <taxon>Pentapetalae</taxon>
        <taxon>asterids</taxon>
        <taxon>Cornales</taxon>
        <taxon>Nyssaceae</taxon>
        <taxon>Nyssa</taxon>
    </lineage>
</organism>
<name>A0A5J5BT60_9ASTE</name>
<evidence type="ECO:0000313" key="1">
    <source>
        <dbReference type="EMBL" id="KAA8544431.1"/>
    </source>
</evidence>